<evidence type="ECO:0000313" key="3">
    <source>
        <dbReference type="EMBL" id="KAJ8260808.1"/>
    </source>
</evidence>
<feature type="region of interest" description="Disordered" evidence="2">
    <location>
        <begin position="31"/>
        <end position="56"/>
    </location>
</feature>
<feature type="compositionally biased region" description="Basic and acidic residues" evidence="2">
    <location>
        <begin position="283"/>
        <end position="297"/>
    </location>
</feature>
<dbReference type="PANTHER" id="PTHR28375">
    <property type="entry name" value="PROTEIN HINDERIN"/>
    <property type="match status" value="1"/>
</dbReference>
<evidence type="ECO:0000256" key="2">
    <source>
        <dbReference type="SAM" id="MobiDB-lite"/>
    </source>
</evidence>
<feature type="region of interest" description="Disordered" evidence="2">
    <location>
        <begin position="380"/>
        <end position="456"/>
    </location>
</feature>
<keyword evidence="1" id="KW-0175">Coiled coil</keyword>
<feature type="coiled-coil region" evidence="1">
    <location>
        <begin position="347"/>
        <end position="376"/>
    </location>
</feature>
<dbReference type="Pfam" id="PF15369">
    <property type="entry name" value="KIAA1328"/>
    <property type="match status" value="2"/>
</dbReference>
<organism evidence="3 4">
    <name type="scientific">Conger conger</name>
    <name type="common">Conger eel</name>
    <name type="synonym">Muraena conger</name>
    <dbReference type="NCBI Taxonomy" id="82655"/>
    <lineage>
        <taxon>Eukaryota</taxon>
        <taxon>Metazoa</taxon>
        <taxon>Chordata</taxon>
        <taxon>Craniata</taxon>
        <taxon>Vertebrata</taxon>
        <taxon>Euteleostomi</taxon>
        <taxon>Actinopterygii</taxon>
        <taxon>Neopterygii</taxon>
        <taxon>Teleostei</taxon>
        <taxon>Anguilliformes</taxon>
        <taxon>Congridae</taxon>
        <taxon>Conger</taxon>
    </lineage>
</organism>
<dbReference type="Proteomes" id="UP001152803">
    <property type="component" value="Unassembled WGS sequence"/>
</dbReference>
<feature type="compositionally biased region" description="Low complexity" evidence="2">
    <location>
        <begin position="263"/>
        <end position="282"/>
    </location>
</feature>
<sequence>MADVTGGEKTAGIFWIKDSSDEDQPMVFVPGVSEEGNLRPGAKVGSGGVRKGKMRMGNGSELKGIVGVGCQLEEKKNRFHRPCCQAKTQAHATQAKAMLHSASTAGPSLRPPVLSPTKPIYINTQALAKSVQARSSASLKDLCPEDKRRIANLIEELARVSEEKDESKQRLKDEQESFERKIQQLEEQNQLIVQEREGLQQQYRECQELLGLYQEYLSQQKEKLNHSIAHLHHSHSKVSSREAPVGPPARGGAAGLDGSYLDPPATGGAWPATPALLSSSSGRDSERSQGRGQRSEPRQGPSQTCGSRPCFYEDGPSPAARRPPRAPATAPPPGRVDWDERRNWLLLQKMELEVQREKLQAQLAQQEERLFLHNQTLRQSRMESSKFRDRAAEPEADRVALSGAAESNQTPRVQDRVAEPEADRVALRGAAGSNQTPRGSAVLGRVRAPSRESEDLDRIAAQQEELLQRGEMAALPLHKPPQSNEASAVSRRDAATSPAVAQSQPSALAPGLPRTPSSRLHSSLIDLLDTFSPLSAPIQRRGRPTRKPRTPGLSSVLPPWAPPQWAPPPQRAPPHPRRAPRPRSPSSPVEDAEESQILDDIFFIC</sequence>
<dbReference type="InterPro" id="IPR032736">
    <property type="entry name" value="Hinderin"/>
</dbReference>
<accession>A0A9Q1HTW9</accession>
<proteinExistence type="predicted"/>
<dbReference type="AlphaFoldDB" id="A0A9Q1HTW9"/>
<gene>
    <name evidence="3" type="ORF">COCON_G00165310</name>
</gene>
<feature type="compositionally biased region" description="Basic residues" evidence="2">
    <location>
        <begin position="540"/>
        <end position="549"/>
    </location>
</feature>
<comment type="caution">
    <text evidence="3">The sequence shown here is derived from an EMBL/GenBank/DDBJ whole genome shotgun (WGS) entry which is preliminary data.</text>
</comment>
<feature type="coiled-coil region" evidence="1">
    <location>
        <begin position="150"/>
        <end position="202"/>
    </location>
</feature>
<evidence type="ECO:0000313" key="4">
    <source>
        <dbReference type="Proteomes" id="UP001152803"/>
    </source>
</evidence>
<feature type="region of interest" description="Disordered" evidence="2">
    <location>
        <begin position="535"/>
        <end position="598"/>
    </location>
</feature>
<reference evidence="3" key="1">
    <citation type="journal article" date="2023" name="Science">
        <title>Genome structures resolve the early diversification of teleost fishes.</title>
        <authorList>
            <person name="Parey E."/>
            <person name="Louis A."/>
            <person name="Montfort J."/>
            <person name="Bouchez O."/>
            <person name="Roques C."/>
            <person name="Iampietro C."/>
            <person name="Lluch J."/>
            <person name="Castinel A."/>
            <person name="Donnadieu C."/>
            <person name="Desvignes T."/>
            <person name="Floi Bucao C."/>
            <person name="Jouanno E."/>
            <person name="Wen M."/>
            <person name="Mejri S."/>
            <person name="Dirks R."/>
            <person name="Jansen H."/>
            <person name="Henkel C."/>
            <person name="Chen W.J."/>
            <person name="Zahm M."/>
            <person name="Cabau C."/>
            <person name="Klopp C."/>
            <person name="Thompson A.W."/>
            <person name="Robinson-Rechavi M."/>
            <person name="Braasch I."/>
            <person name="Lecointre G."/>
            <person name="Bobe J."/>
            <person name="Postlethwait J.H."/>
            <person name="Berthelot C."/>
            <person name="Roest Crollius H."/>
            <person name="Guiguen Y."/>
        </authorList>
    </citation>
    <scope>NUCLEOTIDE SEQUENCE</scope>
    <source>
        <strain evidence="3">Concon-B</strain>
    </source>
</reference>
<protein>
    <recommendedName>
        <fullName evidence="5">Protein hinderin</fullName>
    </recommendedName>
</protein>
<feature type="compositionally biased region" description="Pro residues" evidence="2">
    <location>
        <begin position="325"/>
        <end position="334"/>
    </location>
</feature>
<evidence type="ECO:0008006" key="5">
    <source>
        <dbReference type="Google" id="ProtNLM"/>
    </source>
</evidence>
<feature type="region of interest" description="Disordered" evidence="2">
    <location>
        <begin position="230"/>
        <end position="337"/>
    </location>
</feature>
<dbReference type="EMBL" id="JAFJMO010000012">
    <property type="protein sequence ID" value="KAJ8260808.1"/>
    <property type="molecule type" value="Genomic_DNA"/>
</dbReference>
<dbReference type="OrthoDB" id="5972940at2759"/>
<evidence type="ECO:0000256" key="1">
    <source>
        <dbReference type="SAM" id="Coils"/>
    </source>
</evidence>
<name>A0A9Q1HTW9_CONCO</name>
<dbReference type="PANTHER" id="PTHR28375:SF1">
    <property type="entry name" value="PROTEIN HINDERIN"/>
    <property type="match status" value="1"/>
</dbReference>
<keyword evidence="4" id="KW-1185">Reference proteome</keyword>
<feature type="compositionally biased region" description="Pro residues" evidence="2">
    <location>
        <begin position="559"/>
        <end position="573"/>
    </location>
</feature>
<feature type="region of interest" description="Disordered" evidence="2">
    <location>
        <begin position="475"/>
        <end position="519"/>
    </location>
</feature>
<feature type="compositionally biased region" description="Basic and acidic residues" evidence="2">
    <location>
        <begin position="413"/>
        <end position="426"/>
    </location>
</feature>
<feature type="compositionally biased region" description="Basic and acidic residues" evidence="2">
    <location>
        <begin position="380"/>
        <end position="398"/>
    </location>
</feature>